<gene>
    <name evidence="1" type="ORF">POCTA_138.1.T1070006</name>
</gene>
<protein>
    <submittedName>
        <fullName evidence="1">Uncharacterized protein</fullName>
    </submittedName>
</protein>
<reference evidence="1" key="1">
    <citation type="submission" date="2021-01" db="EMBL/GenBank/DDBJ databases">
        <authorList>
            <consortium name="Genoscope - CEA"/>
            <person name="William W."/>
        </authorList>
    </citation>
    <scope>NUCLEOTIDE SEQUENCE</scope>
</reference>
<proteinExistence type="predicted"/>
<comment type="caution">
    <text evidence="1">The sequence shown here is derived from an EMBL/GenBank/DDBJ whole genome shotgun (WGS) entry which is preliminary data.</text>
</comment>
<keyword evidence="2" id="KW-1185">Reference proteome</keyword>
<evidence type="ECO:0000313" key="1">
    <source>
        <dbReference type="EMBL" id="CAD8194504.1"/>
    </source>
</evidence>
<sequence length="47" mass="5835">MQIFIQYLSYAPPSMKDQSNIIIQDLRRIEKNIYWNIEKQRLLIVYF</sequence>
<dbReference type="EMBL" id="CAJJDP010000107">
    <property type="protein sequence ID" value="CAD8194504.1"/>
    <property type="molecule type" value="Genomic_DNA"/>
</dbReference>
<evidence type="ECO:0000313" key="2">
    <source>
        <dbReference type="Proteomes" id="UP000683925"/>
    </source>
</evidence>
<name>A0A8S1WWU1_PAROT</name>
<dbReference type="Proteomes" id="UP000683925">
    <property type="component" value="Unassembled WGS sequence"/>
</dbReference>
<dbReference type="AlphaFoldDB" id="A0A8S1WWU1"/>
<accession>A0A8S1WWU1</accession>
<organism evidence="1 2">
    <name type="scientific">Paramecium octaurelia</name>
    <dbReference type="NCBI Taxonomy" id="43137"/>
    <lineage>
        <taxon>Eukaryota</taxon>
        <taxon>Sar</taxon>
        <taxon>Alveolata</taxon>
        <taxon>Ciliophora</taxon>
        <taxon>Intramacronucleata</taxon>
        <taxon>Oligohymenophorea</taxon>
        <taxon>Peniculida</taxon>
        <taxon>Parameciidae</taxon>
        <taxon>Paramecium</taxon>
    </lineage>
</organism>